<comment type="caution">
    <text evidence="2">The sequence shown here is derived from an EMBL/GenBank/DDBJ whole genome shotgun (WGS) entry which is preliminary data.</text>
</comment>
<keyword evidence="1" id="KW-0472">Membrane</keyword>
<name>A0ABT9E839_9PROT</name>
<feature type="transmembrane region" description="Helical" evidence="1">
    <location>
        <begin position="6"/>
        <end position="29"/>
    </location>
</feature>
<feature type="transmembrane region" description="Helical" evidence="1">
    <location>
        <begin position="136"/>
        <end position="156"/>
    </location>
</feature>
<keyword evidence="1" id="KW-1133">Transmembrane helix</keyword>
<keyword evidence="1" id="KW-0812">Transmembrane</keyword>
<feature type="transmembrane region" description="Helical" evidence="1">
    <location>
        <begin position="73"/>
        <end position="96"/>
    </location>
</feature>
<accession>A0ABT9E839</accession>
<keyword evidence="3" id="KW-1185">Reference proteome</keyword>
<feature type="transmembrane region" description="Helical" evidence="1">
    <location>
        <begin position="108"/>
        <end position="130"/>
    </location>
</feature>
<reference evidence="2 3" key="1">
    <citation type="submission" date="2023-08" db="EMBL/GenBank/DDBJ databases">
        <title>The draft genome sequence of Paracraurococcus sp. LOR1-02.</title>
        <authorList>
            <person name="Kingkaew E."/>
            <person name="Tanasupawat S."/>
        </authorList>
    </citation>
    <scope>NUCLEOTIDE SEQUENCE [LARGE SCALE GENOMIC DNA]</scope>
    <source>
        <strain evidence="2 3">LOR1-02</strain>
    </source>
</reference>
<evidence type="ECO:0000313" key="3">
    <source>
        <dbReference type="Proteomes" id="UP001243009"/>
    </source>
</evidence>
<gene>
    <name evidence="2" type="ORF">Q7A36_28800</name>
</gene>
<sequence length="175" mass="19455">MELPDPIYLYTLATVAMTYAALSMIFVFFRQIRGGVLTIFEVFIARNFLHLSFIVVTGSLLPPLLAHLALPPWLIWRLASAITAGFVIEHVITTPIRRRKITNVKNPPAIIIASVVLWISALSLTLNIVGMPNVPSSGLFSLGVTLPLFVAIWQLLRRVNTLLSHPEDDFDPKQA</sequence>
<feature type="transmembrane region" description="Helical" evidence="1">
    <location>
        <begin position="36"/>
        <end position="61"/>
    </location>
</feature>
<proteinExistence type="predicted"/>
<organism evidence="2 3">
    <name type="scientific">Paracraurococcus lichenis</name>
    <dbReference type="NCBI Taxonomy" id="3064888"/>
    <lineage>
        <taxon>Bacteria</taxon>
        <taxon>Pseudomonadati</taxon>
        <taxon>Pseudomonadota</taxon>
        <taxon>Alphaproteobacteria</taxon>
        <taxon>Acetobacterales</taxon>
        <taxon>Roseomonadaceae</taxon>
        <taxon>Paracraurococcus</taxon>
    </lineage>
</organism>
<dbReference type="RefSeq" id="WP_305107231.1">
    <property type="nucleotide sequence ID" value="NZ_JAUTWS010000046.1"/>
</dbReference>
<evidence type="ECO:0000313" key="2">
    <source>
        <dbReference type="EMBL" id="MDO9712376.1"/>
    </source>
</evidence>
<evidence type="ECO:0000256" key="1">
    <source>
        <dbReference type="SAM" id="Phobius"/>
    </source>
</evidence>
<protein>
    <submittedName>
        <fullName evidence="2">Uncharacterized protein</fullName>
    </submittedName>
</protein>
<dbReference type="EMBL" id="JAUTWS010000046">
    <property type="protein sequence ID" value="MDO9712376.1"/>
    <property type="molecule type" value="Genomic_DNA"/>
</dbReference>
<dbReference type="Proteomes" id="UP001243009">
    <property type="component" value="Unassembled WGS sequence"/>
</dbReference>